<evidence type="ECO:0000256" key="4">
    <source>
        <dbReference type="ARBA" id="ARBA00022989"/>
    </source>
</evidence>
<keyword evidence="5 7" id="KW-0129">CBS domain</keyword>
<sequence length="428" mass="48195">MTLTAWIILALISLCFSALFSGVEIAYISADRVRIGLDTSRGGIINRIIGRYYSHQDFFISTILVGNNIMLVIYGMGAAALLEPWIAEHISDNQAVILILQTIISTLVILFTGEFLPKSVFRINPNTSLKVSALPVYFFYIVLYPISWFTSWLSKMLMRMAGIKAEDTRLGVLSINELNDYLDTKIDDLENPEEVEVDNEVKIFHNALDFSTTQLRDCMAPRNELVAVDIDSTSRDELSELFTSSGRSKILVYRDDIDNVVGYVHVSELFDPTSDWKEHIKEVLYAPETLLANTMMRRLLSEKRSMAVVVDEFGGTAGLVTLEDLVEEIFGDIQDEHDKTRLTASEVAPGVFEFSGRIEVRTLRDDFRLDIPEDDEYQTLAGYLINSTGTLPAQGDTIEIDDLKFTILGRSATRLDLIRVEKAQTEQS</sequence>
<keyword evidence="3" id="KW-0677">Repeat</keyword>
<evidence type="ECO:0000259" key="11">
    <source>
        <dbReference type="PROSITE" id="PS51846"/>
    </source>
</evidence>
<dbReference type="SUPFAM" id="SSF54631">
    <property type="entry name" value="CBS-domain pair"/>
    <property type="match status" value="1"/>
</dbReference>
<dbReference type="RefSeq" id="WP_107032488.1">
    <property type="nucleotide sequence ID" value="NZ_CAOLBL010000040.1"/>
</dbReference>
<keyword evidence="4 8" id="KW-1133">Transmembrane helix</keyword>
<dbReference type="PANTHER" id="PTHR22777">
    <property type="entry name" value="HEMOLYSIN-RELATED"/>
    <property type="match status" value="1"/>
</dbReference>
<dbReference type="InterPro" id="IPR044751">
    <property type="entry name" value="Ion_transp-like_CBS"/>
</dbReference>
<dbReference type="InterPro" id="IPR036318">
    <property type="entry name" value="FAD-bd_PCMH-like_sf"/>
</dbReference>
<dbReference type="PROSITE" id="PS51371">
    <property type="entry name" value="CBS"/>
    <property type="match status" value="1"/>
</dbReference>
<dbReference type="Pfam" id="PF01595">
    <property type="entry name" value="CNNM"/>
    <property type="match status" value="1"/>
</dbReference>
<dbReference type="Gene3D" id="3.30.465.10">
    <property type="match status" value="1"/>
</dbReference>
<dbReference type="Proteomes" id="UP000244905">
    <property type="component" value="Unassembled WGS sequence"/>
</dbReference>
<dbReference type="Pfam" id="PF03471">
    <property type="entry name" value="CorC_HlyC"/>
    <property type="match status" value="1"/>
</dbReference>
<feature type="domain" description="CBS" evidence="10">
    <location>
        <begin position="279"/>
        <end position="336"/>
    </location>
</feature>
<dbReference type="GO" id="GO:0005886">
    <property type="term" value="C:plasma membrane"/>
    <property type="evidence" value="ECO:0007669"/>
    <property type="project" value="TreeGrafter"/>
</dbReference>
<evidence type="ECO:0000256" key="9">
    <source>
        <dbReference type="SAM" id="Phobius"/>
    </source>
</evidence>
<accession>A0A2V1IPR4</accession>
<feature type="transmembrane region" description="Helical" evidence="9">
    <location>
        <begin position="58"/>
        <end position="82"/>
    </location>
</feature>
<evidence type="ECO:0000256" key="5">
    <source>
        <dbReference type="ARBA" id="ARBA00023122"/>
    </source>
</evidence>
<dbReference type="PANTHER" id="PTHR22777:SF17">
    <property type="entry name" value="UPF0053 PROTEIN SLL0260"/>
    <property type="match status" value="1"/>
</dbReference>
<evidence type="ECO:0000256" key="8">
    <source>
        <dbReference type="PROSITE-ProRule" id="PRU01193"/>
    </source>
</evidence>
<keyword evidence="2 8" id="KW-0812">Transmembrane</keyword>
<dbReference type="InterPro" id="IPR002550">
    <property type="entry name" value="CNNM"/>
</dbReference>
<proteinExistence type="predicted"/>
<evidence type="ECO:0000256" key="1">
    <source>
        <dbReference type="ARBA" id="ARBA00004141"/>
    </source>
</evidence>
<keyword evidence="13" id="KW-1185">Reference proteome</keyword>
<feature type="transmembrane region" description="Helical" evidence="9">
    <location>
        <begin position="94"/>
        <end position="116"/>
    </location>
</feature>
<dbReference type="Gene3D" id="3.10.580.10">
    <property type="entry name" value="CBS-domain"/>
    <property type="match status" value="1"/>
</dbReference>
<dbReference type="PROSITE" id="PS51846">
    <property type="entry name" value="CNNM"/>
    <property type="match status" value="1"/>
</dbReference>
<dbReference type="Pfam" id="PF00571">
    <property type="entry name" value="CBS"/>
    <property type="match status" value="1"/>
</dbReference>
<dbReference type="CDD" id="cd04590">
    <property type="entry name" value="CBS_pair_CorC_HlyC_assoc"/>
    <property type="match status" value="1"/>
</dbReference>
<evidence type="ECO:0000256" key="3">
    <source>
        <dbReference type="ARBA" id="ARBA00022737"/>
    </source>
</evidence>
<feature type="domain" description="CNNM transmembrane" evidence="11">
    <location>
        <begin position="1"/>
        <end position="190"/>
    </location>
</feature>
<comment type="caution">
    <text evidence="12">The sequence shown here is derived from an EMBL/GenBank/DDBJ whole genome shotgun (WGS) entry which is preliminary data.</text>
</comment>
<keyword evidence="6 8" id="KW-0472">Membrane</keyword>
<dbReference type="AlphaFoldDB" id="A0A2V1IPR4"/>
<dbReference type="GO" id="GO:0050660">
    <property type="term" value="F:flavin adenine dinucleotide binding"/>
    <property type="evidence" value="ECO:0007669"/>
    <property type="project" value="InterPro"/>
</dbReference>
<dbReference type="SUPFAM" id="SSF56176">
    <property type="entry name" value="FAD-binding/transporter-associated domain-like"/>
    <property type="match status" value="1"/>
</dbReference>
<evidence type="ECO:0000256" key="7">
    <source>
        <dbReference type="PROSITE-ProRule" id="PRU00703"/>
    </source>
</evidence>
<comment type="subcellular location">
    <subcellularLocation>
        <location evidence="1">Membrane</location>
        <topology evidence="1">Multi-pass membrane protein</topology>
    </subcellularLocation>
</comment>
<evidence type="ECO:0000313" key="12">
    <source>
        <dbReference type="EMBL" id="PWB01937.1"/>
    </source>
</evidence>
<gene>
    <name evidence="12" type="ORF">C5O23_08325</name>
</gene>
<evidence type="ECO:0000256" key="2">
    <source>
        <dbReference type="ARBA" id="ARBA00022692"/>
    </source>
</evidence>
<evidence type="ECO:0000256" key="6">
    <source>
        <dbReference type="ARBA" id="ARBA00023136"/>
    </source>
</evidence>
<reference evidence="13" key="1">
    <citation type="submission" date="2018-02" db="EMBL/GenBank/DDBJ databases">
        <authorList>
            <person name="Clavel T."/>
            <person name="Strowig T."/>
        </authorList>
    </citation>
    <scope>NUCLEOTIDE SEQUENCE [LARGE SCALE GENOMIC DNA]</scope>
    <source>
        <strain evidence="13">DSM 103720</strain>
    </source>
</reference>
<dbReference type="SMART" id="SM01091">
    <property type="entry name" value="CorC_HlyC"/>
    <property type="match status" value="1"/>
</dbReference>
<dbReference type="InterPro" id="IPR000644">
    <property type="entry name" value="CBS_dom"/>
</dbReference>
<evidence type="ECO:0000259" key="10">
    <source>
        <dbReference type="PROSITE" id="PS51371"/>
    </source>
</evidence>
<dbReference type="InterPro" id="IPR005170">
    <property type="entry name" value="Transptr-assoc_dom"/>
</dbReference>
<evidence type="ECO:0000313" key="13">
    <source>
        <dbReference type="Proteomes" id="UP000244905"/>
    </source>
</evidence>
<organism evidence="12 13">
    <name type="scientific">Duncaniella muris</name>
    <dbReference type="NCBI Taxonomy" id="2094150"/>
    <lineage>
        <taxon>Bacteria</taxon>
        <taxon>Pseudomonadati</taxon>
        <taxon>Bacteroidota</taxon>
        <taxon>Bacteroidia</taxon>
        <taxon>Bacteroidales</taxon>
        <taxon>Muribaculaceae</taxon>
        <taxon>Duncaniella</taxon>
    </lineage>
</organism>
<dbReference type="GeneID" id="82526350"/>
<protein>
    <submittedName>
        <fullName evidence="12">HlyC/CorC family transporter</fullName>
    </submittedName>
</protein>
<name>A0A2V1IPR4_9BACT</name>
<dbReference type="InterPro" id="IPR046342">
    <property type="entry name" value="CBS_dom_sf"/>
</dbReference>
<feature type="transmembrane region" description="Helical" evidence="9">
    <location>
        <begin position="136"/>
        <end position="154"/>
    </location>
</feature>
<dbReference type="EMBL" id="PUEC01000017">
    <property type="protein sequence ID" value="PWB01937.1"/>
    <property type="molecule type" value="Genomic_DNA"/>
</dbReference>
<dbReference type="InterPro" id="IPR016169">
    <property type="entry name" value="FAD-bd_PCMH_sub2"/>
</dbReference>